<accession>A0ACA9KYQ7</accession>
<evidence type="ECO:0000313" key="1">
    <source>
        <dbReference type="EMBL" id="CAG8496602.1"/>
    </source>
</evidence>
<protein>
    <submittedName>
        <fullName evidence="1">26527_t:CDS:1</fullName>
    </submittedName>
</protein>
<organism evidence="1 2">
    <name type="scientific">Racocetra persica</name>
    <dbReference type="NCBI Taxonomy" id="160502"/>
    <lineage>
        <taxon>Eukaryota</taxon>
        <taxon>Fungi</taxon>
        <taxon>Fungi incertae sedis</taxon>
        <taxon>Mucoromycota</taxon>
        <taxon>Glomeromycotina</taxon>
        <taxon>Glomeromycetes</taxon>
        <taxon>Diversisporales</taxon>
        <taxon>Gigasporaceae</taxon>
        <taxon>Racocetra</taxon>
    </lineage>
</organism>
<name>A0ACA9KYQ7_9GLOM</name>
<keyword evidence="2" id="KW-1185">Reference proteome</keyword>
<dbReference type="Proteomes" id="UP000789920">
    <property type="component" value="Unassembled WGS sequence"/>
</dbReference>
<sequence length="787" mass="89495">MDTLKDVPEFFETQLDESILARTENLASFRELGPPDLCHITKSNAKPGVKEVGSYHYVSGVDASSSATLAAYLNSLTYALEETHAWFSKSSAWRIRSGVYWYVFHLYKSNLFVIHVDPFVPLFAKFDYSSCFNAFSRVDVRVEVKIPGGVESYIVDARGEKHEATPEMWQETYISALLRSILYSDDANYRLAGFRKLDPIPNIEAEAHFLEAAESLFFKGWQLGSDPEIQVATVVSNHLTTDPEVASLLAQSYIGMDEEIKAVNILYEALKQNQMSYALLHVQTDFLLSKGKKSYALKLAKQAVNCAPSEFVTWAKLTEVYIELEDYESALLTLNSCPMFTYNDRDMHRMPTPAKTHLPIKQEISSVGLLDDDNGRDTEADVGLLRLPAPSLRGTFAKAYSLLTRLVAKIGWDELLKCRSSVFVMEEEYRMQKAAEEERRNQKLAVNNKPHEKEDNKEPDVIKVKTNGVNDSSQSIPTITISGDSSNDKEHNVSPDSQENQTTLETVNEVPEQSLETEQSLEETDNHDDNEEQEQKKNINHNAPTDEQSVDSLEEVNLDDEQSGVGETSTPVIEFKGPELEKPTQAANDDKNESQSQNNDEQNKDVASRKEYAFSFNNKRLCERWLDNLFMVLYEDLRVCTVWRSEVAHYKAHQMSYRKTGTEWEILGDLAARLHHKGDAKEAYTRCLDNKFSAKAWLRLLEFYAEEGDVPHALSAVVKLTVYYERWYHEIIYPTAIAYNLNKLIRSEGLSKIHYNLISMNLPPPVAKLVTRYLIFAETFKIPGSDF</sequence>
<dbReference type="EMBL" id="CAJVQC010001560">
    <property type="protein sequence ID" value="CAG8496602.1"/>
    <property type="molecule type" value="Genomic_DNA"/>
</dbReference>
<comment type="caution">
    <text evidence="1">The sequence shown here is derived from an EMBL/GenBank/DDBJ whole genome shotgun (WGS) entry which is preliminary data.</text>
</comment>
<proteinExistence type="predicted"/>
<reference evidence="1" key="1">
    <citation type="submission" date="2021-06" db="EMBL/GenBank/DDBJ databases">
        <authorList>
            <person name="Kallberg Y."/>
            <person name="Tangrot J."/>
            <person name="Rosling A."/>
        </authorList>
    </citation>
    <scope>NUCLEOTIDE SEQUENCE</scope>
    <source>
        <strain evidence="1">MA461A</strain>
    </source>
</reference>
<gene>
    <name evidence="1" type="ORF">RPERSI_LOCUS1632</name>
</gene>
<evidence type="ECO:0000313" key="2">
    <source>
        <dbReference type="Proteomes" id="UP000789920"/>
    </source>
</evidence>